<keyword evidence="4" id="KW-1185">Reference proteome</keyword>
<proteinExistence type="predicted"/>
<dbReference type="EMBL" id="CP115543">
    <property type="protein sequence ID" value="WNH48502.1"/>
    <property type="molecule type" value="Genomic_DNA"/>
</dbReference>
<dbReference type="PROSITE" id="PS51898">
    <property type="entry name" value="TYR_RECOMBINASE"/>
    <property type="match status" value="1"/>
</dbReference>
<reference evidence="3 4" key="1">
    <citation type="submission" date="2022-12" db="EMBL/GenBank/DDBJ databases">
        <title>Two new species, Stenotrophomonas aracearum and Stenotrophomonas oahuensis, isolated from Anthurium (Araceae family) in Hawaii.</title>
        <authorList>
            <person name="Chunag S.C."/>
            <person name="Dobhal S."/>
            <person name="Alvarez A."/>
            <person name="Arif M."/>
        </authorList>
    </citation>
    <scope>NUCLEOTIDE SEQUENCE [LARGE SCALE GENOMIC DNA]</scope>
    <source>
        <strain evidence="3 4">A5588</strain>
    </source>
</reference>
<evidence type="ECO:0000256" key="1">
    <source>
        <dbReference type="ARBA" id="ARBA00023172"/>
    </source>
</evidence>
<dbReference type="InterPro" id="IPR002104">
    <property type="entry name" value="Integrase_catalytic"/>
</dbReference>
<name>A0ABY9YCT4_9GAMM</name>
<dbReference type="Proteomes" id="UP001305421">
    <property type="component" value="Chromosome"/>
</dbReference>
<dbReference type="SUPFAM" id="SSF56349">
    <property type="entry name" value="DNA breaking-rejoining enzymes"/>
    <property type="match status" value="1"/>
</dbReference>
<gene>
    <name evidence="3" type="ORF">PDM28_17865</name>
</gene>
<dbReference type="InterPro" id="IPR013762">
    <property type="entry name" value="Integrase-like_cat_sf"/>
</dbReference>
<evidence type="ECO:0000313" key="3">
    <source>
        <dbReference type="EMBL" id="WNH48502.1"/>
    </source>
</evidence>
<dbReference type="RefSeq" id="WP_311183061.1">
    <property type="nucleotide sequence ID" value="NZ_CP115543.1"/>
</dbReference>
<organism evidence="3 4">
    <name type="scientific">Stenotrophomonas aracearum</name>
    <dbReference type="NCBI Taxonomy" id="3003272"/>
    <lineage>
        <taxon>Bacteria</taxon>
        <taxon>Pseudomonadati</taxon>
        <taxon>Pseudomonadota</taxon>
        <taxon>Gammaproteobacteria</taxon>
        <taxon>Lysobacterales</taxon>
        <taxon>Lysobacteraceae</taxon>
        <taxon>Stenotrophomonas</taxon>
    </lineage>
</organism>
<feature type="domain" description="Tyr recombinase" evidence="2">
    <location>
        <begin position="119"/>
        <end position="341"/>
    </location>
</feature>
<dbReference type="Gene3D" id="1.10.443.10">
    <property type="entry name" value="Intergrase catalytic core"/>
    <property type="match status" value="1"/>
</dbReference>
<protein>
    <recommendedName>
        <fullName evidence="2">Tyr recombinase domain-containing protein</fullName>
    </recommendedName>
</protein>
<evidence type="ECO:0000259" key="2">
    <source>
        <dbReference type="PROSITE" id="PS51898"/>
    </source>
</evidence>
<sequence length="354" mass="40401">MTHLLAYAKWLEETGTHWWHFPADKEDRCLFLYRSFLIREIAAGSINRRTAASRIRAIVQFYRWANTHHLISPEWPMWQDRHIGVRVSTNFGFERTILKLSTDLRIPERPAPSSTALEDNLLPISADDQESIQAYARQHGTEELQLFLSLGFRTGLRLGTISDLKVQTLHRATLDPNMTGFMRIRVGPGAQPPVATKHNANGTIPIHKSDLDALIAYATSTKRLRRSASTSSEHRDLLFLTRSGQPYAGKAGENEYRAMEMEISRLRSRARQDRFTAMNGFKFHRTRATFGTSTARLFLKHLKVADALALLRDLMLHSDVATTLKYVKFIETGDLISSLADEYTRSYLKLTDAR</sequence>
<dbReference type="InterPro" id="IPR011010">
    <property type="entry name" value="DNA_brk_join_enz"/>
</dbReference>
<accession>A0ABY9YCT4</accession>
<evidence type="ECO:0000313" key="4">
    <source>
        <dbReference type="Proteomes" id="UP001305421"/>
    </source>
</evidence>
<keyword evidence="1" id="KW-0233">DNA recombination</keyword>